<dbReference type="Gene3D" id="3.20.20.70">
    <property type="entry name" value="Aldolase class I"/>
    <property type="match status" value="1"/>
</dbReference>
<dbReference type="PANTHER" id="PTHR43075:SF1">
    <property type="entry name" value="FORMATE LYASE ACTIVATING ENZYME, PUTATIVE (AFU_ORTHOLOGUE AFUA_2G15630)-RELATED"/>
    <property type="match status" value="1"/>
</dbReference>
<sequence>MNAFAALGVWTSSEIKGRLDWYYAVANNTKPAKYLICRRVPVEDDLNFLDVHEMWKLHEKKAEEFNALFKQVREDAVRIEEMPHARPSFLDLKVALVKKMLRHCNFCRWNCRVDRTAGTKFGTCQLDDRSRVSSYFHHRGEELPIRGTKGSGTIFFTSCNQRCVFCQNSDISHDKDNGIVFTPQMLAWTMWQLRMEGCHNINLVGGEPTIHLHTIVEAINMLRFFKGVDAKALEAKADLYIPYSMDVKHASYKGEFNTPILWNSNMYMSGETMKILRELVDIWLPDFKFGNNRCAVWLARTPWYFETVAANHKLIYEWDEDIVIRHLIMPGHVECCTKPVLKWIAENMPLTPVNIMDQYHPDCYCNPSDPRFDKRYADMARYPTREEILESYRYAKTLGLRFEEITFEKSLRGFRL</sequence>
<dbReference type="SUPFAM" id="SSF102114">
    <property type="entry name" value="Radical SAM enzymes"/>
    <property type="match status" value="1"/>
</dbReference>
<keyword evidence="4" id="KW-0411">Iron-sulfur</keyword>
<evidence type="ECO:0000256" key="3">
    <source>
        <dbReference type="ARBA" id="ARBA00023004"/>
    </source>
</evidence>
<evidence type="ECO:0000256" key="4">
    <source>
        <dbReference type="ARBA" id="ARBA00023014"/>
    </source>
</evidence>
<evidence type="ECO:0000259" key="5">
    <source>
        <dbReference type="Pfam" id="PF04055"/>
    </source>
</evidence>
<gene>
    <name evidence="6" type="ORF">ENM11_08055</name>
</gene>
<feature type="domain" description="Radical SAM core" evidence="5">
    <location>
        <begin position="154"/>
        <end position="343"/>
    </location>
</feature>
<dbReference type="InterPro" id="IPR013785">
    <property type="entry name" value="Aldolase_TIM"/>
</dbReference>
<keyword evidence="3" id="KW-0408">Iron</keyword>
<protein>
    <submittedName>
        <fullName evidence="6">Radical SAM protein</fullName>
    </submittedName>
</protein>
<keyword evidence="1" id="KW-0949">S-adenosyl-L-methionine</keyword>
<name>A0A7C5LDT2_CALS0</name>
<dbReference type="GO" id="GO:0003824">
    <property type="term" value="F:catalytic activity"/>
    <property type="evidence" value="ECO:0007669"/>
    <property type="project" value="InterPro"/>
</dbReference>
<dbReference type="EMBL" id="DRWN01000068">
    <property type="protein sequence ID" value="HHK69079.1"/>
    <property type="molecule type" value="Genomic_DNA"/>
</dbReference>
<evidence type="ECO:0000256" key="1">
    <source>
        <dbReference type="ARBA" id="ARBA00022691"/>
    </source>
</evidence>
<organism evidence="6">
    <name type="scientific">Caldiarchaeum subterraneum</name>
    <dbReference type="NCBI Taxonomy" id="311458"/>
    <lineage>
        <taxon>Archaea</taxon>
        <taxon>Nitrososphaerota</taxon>
        <taxon>Candidatus Caldarchaeales</taxon>
        <taxon>Candidatus Caldarchaeaceae</taxon>
        <taxon>Candidatus Caldarchaeum</taxon>
    </lineage>
</organism>
<keyword evidence="2" id="KW-0479">Metal-binding</keyword>
<dbReference type="AlphaFoldDB" id="A0A7C5LDT2"/>
<dbReference type="GO" id="GO:0046872">
    <property type="term" value="F:metal ion binding"/>
    <property type="evidence" value="ECO:0007669"/>
    <property type="project" value="UniProtKB-KW"/>
</dbReference>
<dbReference type="GO" id="GO:0051536">
    <property type="term" value="F:iron-sulfur cluster binding"/>
    <property type="evidence" value="ECO:0007669"/>
    <property type="project" value="UniProtKB-KW"/>
</dbReference>
<evidence type="ECO:0000256" key="2">
    <source>
        <dbReference type="ARBA" id="ARBA00022723"/>
    </source>
</evidence>
<dbReference type="SFLD" id="SFLDS00029">
    <property type="entry name" value="Radical_SAM"/>
    <property type="match status" value="1"/>
</dbReference>
<dbReference type="InterPro" id="IPR007197">
    <property type="entry name" value="rSAM"/>
</dbReference>
<proteinExistence type="predicted"/>
<dbReference type="InterPro" id="IPR058240">
    <property type="entry name" value="rSAM_sf"/>
</dbReference>
<dbReference type="Pfam" id="PF04055">
    <property type="entry name" value="Radical_SAM"/>
    <property type="match status" value="1"/>
</dbReference>
<dbReference type="InterPro" id="IPR040085">
    <property type="entry name" value="MJ0674-like"/>
</dbReference>
<evidence type="ECO:0000313" key="6">
    <source>
        <dbReference type="EMBL" id="HHK69079.1"/>
    </source>
</evidence>
<dbReference type="SFLD" id="SFLDG01099">
    <property type="entry name" value="Uncharacterised_Radical_SAM_Su"/>
    <property type="match status" value="1"/>
</dbReference>
<accession>A0A7C5LDT2</accession>
<comment type="caution">
    <text evidence="6">The sequence shown here is derived from an EMBL/GenBank/DDBJ whole genome shotgun (WGS) entry which is preliminary data.</text>
</comment>
<dbReference type="PANTHER" id="PTHR43075">
    <property type="entry name" value="FORMATE LYASE ACTIVATING ENZYME, PUTATIVE (AFU_ORTHOLOGUE AFUA_2G15630)-RELATED"/>
    <property type="match status" value="1"/>
</dbReference>
<reference evidence="6" key="1">
    <citation type="journal article" date="2020" name="mSystems">
        <title>Genome- and Community-Level Interaction Insights into Carbon Utilization and Element Cycling Functions of Hydrothermarchaeota in Hydrothermal Sediment.</title>
        <authorList>
            <person name="Zhou Z."/>
            <person name="Liu Y."/>
            <person name="Xu W."/>
            <person name="Pan J."/>
            <person name="Luo Z.H."/>
            <person name="Li M."/>
        </authorList>
    </citation>
    <scope>NUCLEOTIDE SEQUENCE [LARGE SCALE GENOMIC DNA]</scope>
    <source>
        <strain evidence="6">SpSt-1056</strain>
    </source>
</reference>